<dbReference type="GeneID" id="93450920"/>
<evidence type="ECO:0000313" key="2">
    <source>
        <dbReference type="EMBL" id="ABL70614.1"/>
    </source>
</evidence>
<proteinExistence type="predicted"/>
<dbReference type="InterPro" id="IPR029479">
    <property type="entry name" value="Nitroreductase"/>
</dbReference>
<feature type="domain" description="Nitroreductase" evidence="1">
    <location>
        <begin position="15"/>
        <end position="181"/>
    </location>
</feature>
<protein>
    <submittedName>
        <fullName evidence="2">Cob(II)yrinic acid a,c-diamide reductase</fullName>
        <ecNumber evidence="2">1.16.8.1</ecNumber>
    </submittedName>
</protein>
<dbReference type="InterPro" id="IPR050627">
    <property type="entry name" value="Nitroreductase/BluB"/>
</dbReference>
<dbReference type="RefSeq" id="WP_011748807.1">
    <property type="nucleotide sequence ID" value="NC_008686.1"/>
</dbReference>
<dbReference type="HOGENOM" id="CLU_070764_3_0_5"/>
<sequence>MEFGAEDRAALERILRWRRDVRHFRDDPVPEPLLDELHAAMELSPSVGNARPWQVIRVESPALRAEIRADFLRCNAQAAGRYQGRQRQEYDALKLAGLDHAPVWLAVFTRIDPSEGHGLGRATMPQTLRQSTAMAIHALWLAARVRNLGLGMISILDPARITALLQAPQDWEFSALICLGWPEFADDTPLLHRTGWQENIARDWQRR</sequence>
<dbReference type="GO" id="GO:0016491">
    <property type="term" value="F:oxidoreductase activity"/>
    <property type="evidence" value="ECO:0007669"/>
    <property type="project" value="UniProtKB-KW"/>
</dbReference>
<dbReference type="KEGG" id="pde:Pden_2527"/>
<dbReference type="STRING" id="318586.Pden_2527"/>
<dbReference type="EMBL" id="CP000489">
    <property type="protein sequence ID" value="ABL70614.1"/>
    <property type="molecule type" value="Genomic_DNA"/>
</dbReference>
<dbReference type="Gene3D" id="3.40.109.10">
    <property type="entry name" value="NADH Oxidase"/>
    <property type="match status" value="1"/>
</dbReference>
<gene>
    <name evidence="2" type="ordered locus">Pden_2527</name>
</gene>
<dbReference type="InterPro" id="IPR000415">
    <property type="entry name" value="Nitroreductase-like"/>
</dbReference>
<dbReference type="SUPFAM" id="SSF55469">
    <property type="entry name" value="FMN-dependent nitroreductase-like"/>
    <property type="match status" value="1"/>
</dbReference>
<evidence type="ECO:0000259" key="1">
    <source>
        <dbReference type="Pfam" id="PF00881"/>
    </source>
</evidence>
<accession>A1B520</accession>
<dbReference type="Pfam" id="PF00881">
    <property type="entry name" value="Nitroreductase"/>
    <property type="match status" value="1"/>
</dbReference>
<dbReference type="NCBIfam" id="TIGR02476">
    <property type="entry name" value="BluB"/>
    <property type="match status" value="1"/>
</dbReference>
<reference evidence="3" key="1">
    <citation type="submission" date="2006-12" db="EMBL/GenBank/DDBJ databases">
        <title>Complete sequence of chromosome 1 of Paracoccus denitrificans PD1222.</title>
        <authorList>
            <person name="Copeland A."/>
            <person name="Lucas S."/>
            <person name="Lapidus A."/>
            <person name="Barry K."/>
            <person name="Detter J.C."/>
            <person name="Glavina del Rio T."/>
            <person name="Hammon N."/>
            <person name="Israni S."/>
            <person name="Dalin E."/>
            <person name="Tice H."/>
            <person name="Pitluck S."/>
            <person name="Munk A.C."/>
            <person name="Brettin T."/>
            <person name="Bruce D."/>
            <person name="Han C."/>
            <person name="Tapia R."/>
            <person name="Gilna P."/>
            <person name="Schmutz J."/>
            <person name="Larimer F."/>
            <person name="Land M."/>
            <person name="Hauser L."/>
            <person name="Kyrpides N."/>
            <person name="Lykidis A."/>
            <person name="Spiro S."/>
            <person name="Richardson D.J."/>
            <person name="Moir J.W.B."/>
            <person name="Ferguson S.J."/>
            <person name="van Spanning R.J.M."/>
            <person name="Richardson P."/>
        </authorList>
    </citation>
    <scope>NUCLEOTIDE SEQUENCE [LARGE SCALE GENOMIC DNA]</scope>
    <source>
        <strain evidence="3">Pd 1222</strain>
    </source>
</reference>
<dbReference type="eggNOG" id="COG0778">
    <property type="taxonomic scope" value="Bacteria"/>
</dbReference>
<organism evidence="2 3">
    <name type="scientific">Paracoccus denitrificans (strain Pd 1222)</name>
    <dbReference type="NCBI Taxonomy" id="318586"/>
    <lineage>
        <taxon>Bacteria</taxon>
        <taxon>Pseudomonadati</taxon>
        <taxon>Pseudomonadota</taxon>
        <taxon>Alphaproteobacteria</taxon>
        <taxon>Rhodobacterales</taxon>
        <taxon>Paracoccaceae</taxon>
        <taxon>Paracoccus</taxon>
    </lineage>
</organism>
<dbReference type="InterPro" id="IPR012825">
    <property type="entry name" value="BluB"/>
</dbReference>
<evidence type="ECO:0000313" key="3">
    <source>
        <dbReference type="Proteomes" id="UP000000361"/>
    </source>
</evidence>
<dbReference type="AlphaFoldDB" id="A1B520"/>
<dbReference type="OrthoDB" id="9773807at2"/>
<keyword evidence="3" id="KW-1185">Reference proteome</keyword>
<dbReference type="EC" id="1.16.8.1" evidence="2"/>
<name>A1B520_PARDP</name>
<dbReference type="PANTHER" id="PTHR23026:SF123">
    <property type="entry name" value="NAD(P)H NITROREDUCTASE RV3131-RELATED"/>
    <property type="match status" value="1"/>
</dbReference>
<keyword evidence="2" id="KW-0560">Oxidoreductase</keyword>
<dbReference type="PANTHER" id="PTHR23026">
    <property type="entry name" value="NADPH NITROREDUCTASE"/>
    <property type="match status" value="1"/>
</dbReference>
<dbReference type="Proteomes" id="UP000000361">
    <property type="component" value="Chromosome 1"/>
</dbReference>
<dbReference type="EnsemblBacteria" id="ABL70614">
    <property type="protein sequence ID" value="ABL70614"/>
    <property type="gene ID" value="Pden_2527"/>
</dbReference>